<organism evidence="2 3">
    <name type="scientific">Echinicola vietnamensis (strain DSM 17526 / LMG 23754 / KMM 6221)</name>
    <dbReference type="NCBI Taxonomy" id="926556"/>
    <lineage>
        <taxon>Bacteria</taxon>
        <taxon>Pseudomonadati</taxon>
        <taxon>Bacteroidota</taxon>
        <taxon>Cytophagia</taxon>
        <taxon>Cytophagales</taxon>
        <taxon>Cyclobacteriaceae</taxon>
        <taxon>Echinicola</taxon>
    </lineage>
</organism>
<dbReference type="eggNOG" id="COG3637">
    <property type="taxonomic scope" value="Bacteria"/>
</dbReference>
<protein>
    <recommendedName>
        <fullName evidence="1">DUF5777 domain-containing protein</fullName>
    </recommendedName>
</protein>
<dbReference type="KEGG" id="evi:Echvi_2895"/>
<proteinExistence type="predicted"/>
<evidence type="ECO:0000259" key="1">
    <source>
        <dbReference type="Pfam" id="PF19089"/>
    </source>
</evidence>
<dbReference type="Pfam" id="PF19089">
    <property type="entry name" value="DUF5777"/>
    <property type="match status" value="1"/>
</dbReference>
<dbReference type="AlphaFoldDB" id="L0FYZ6"/>
<dbReference type="STRING" id="926556.Echvi_2895"/>
<feature type="domain" description="DUF5777" evidence="1">
    <location>
        <begin position="46"/>
        <end position="289"/>
    </location>
</feature>
<dbReference type="PROSITE" id="PS51257">
    <property type="entry name" value="PROKAR_LIPOPROTEIN"/>
    <property type="match status" value="1"/>
</dbReference>
<dbReference type="SUPFAM" id="SSF56935">
    <property type="entry name" value="Porins"/>
    <property type="match status" value="1"/>
</dbReference>
<dbReference type="PATRIC" id="fig|926556.3.peg.3060"/>
<sequence length="300" mass="33842">MCFSFRFGVVLGYLVLLAGCAYGQESLLDQLEKEVEPISDLTYGTFKGTRLINGHTVETRGAGNLDFIISHRFGRVNSGGYNFFGLDDANVRLGLEYSFTDDLTVGIGRNSFQKVYDGFLKYKLLKQQSGRKQLPVTMTWYSNMAVNTFKRPELPMTFERRLAYANQLLIARKFSEGLSLQLMPSYVHQNLAPTAMDKNDLFALGIGGRLKLTPRTSLNMEYYYRLNPYDGDGFYNALAIGFDIETGGHVFQLQLTNAQSMTETGFIPATTGDFWNGDIHFGFNISRSFQLKDNGKGKKW</sequence>
<reference evidence="3" key="1">
    <citation type="submission" date="2012-02" db="EMBL/GenBank/DDBJ databases">
        <title>The complete genome of Echinicola vietnamensis DSM 17526.</title>
        <authorList>
            <person name="Lucas S."/>
            <person name="Copeland A."/>
            <person name="Lapidus A."/>
            <person name="Glavina del Rio T."/>
            <person name="Dalin E."/>
            <person name="Tice H."/>
            <person name="Bruce D."/>
            <person name="Goodwin L."/>
            <person name="Pitluck S."/>
            <person name="Peters L."/>
            <person name="Ovchinnikova G."/>
            <person name="Teshima H."/>
            <person name="Kyrpides N."/>
            <person name="Mavromatis K."/>
            <person name="Ivanova N."/>
            <person name="Brettin T."/>
            <person name="Detter J.C."/>
            <person name="Han C."/>
            <person name="Larimer F."/>
            <person name="Land M."/>
            <person name="Hauser L."/>
            <person name="Markowitz V."/>
            <person name="Cheng J.-F."/>
            <person name="Hugenholtz P."/>
            <person name="Woyke T."/>
            <person name="Wu D."/>
            <person name="Brambilla E."/>
            <person name="Klenk H.-P."/>
            <person name="Eisen J.A."/>
        </authorList>
    </citation>
    <scope>NUCLEOTIDE SEQUENCE [LARGE SCALE GENOMIC DNA]</scope>
    <source>
        <strain evidence="3">DSM 17526 / LMG 23754 / KMM 6221</strain>
    </source>
</reference>
<dbReference type="Proteomes" id="UP000010796">
    <property type="component" value="Chromosome"/>
</dbReference>
<dbReference type="InterPro" id="IPR045916">
    <property type="entry name" value="DUF5777"/>
</dbReference>
<name>L0FYZ6_ECHVK</name>
<evidence type="ECO:0000313" key="2">
    <source>
        <dbReference type="EMBL" id="AGA79134.1"/>
    </source>
</evidence>
<evidence type="ECO:0000313" key="3">
    <source>
        <dbReference type="Proteomes" id="UP000010796"/>
    </source>
</evidence>
<dbReference type="OrthoDB" id="1117410at2"/>
<dbReference type="EMBL" id="CP003346">
    <property type="protein sequence ID" value="AGA79134.1"/>
    <property type="molecule type" value="Genomic_DNA"/>
</dbReference>
<keyword evidence="3" id="KW-1185">Reference proteome</keyword>
<dbReference type="HOGENOM" id="CLU_079021_0_0_10"/>
<gene>
    <name evidence="2" type="ordered locus">Echvi_2895</name>
</gene>
<accession>L0FYZ6</accession>